<accession>A0A9W8P419</accession>
<dbReference type="GO" id="GO:0008270">
    <property type="term" value="F:zinc ion binding"/>
    <property type="evidence" value="ECO:0007669"/>
    <property type="project" value="InterPro"/>
</dbReference>
<feature type="compositionally biased region" description="Basic and acidic residues" evidence="4">
    <location>
        <begin position="643"/>
        <end position="656"/>
    </location>
</feature>
<dbReference type="GO" id="GO:0006351">
    <property type="term" value="P:DNA-templated transcription"/>
    <property type="evidence" value="ECO:0007669"/>
    <property type="project" value="InterPro"/>
</dbReference>
<feature type="domain" description="Zn(2)-C6 fungal-type" evidence="5">
    <location>
        <begin position="48"/>
        <end position="77"/>
    </location>
</feature>
<dbReference type="Gene3D" id="4.10.240.10">
    <property type="entry name" value="Zn(2)-C6 fungal-type DNA-binding domain"/>
    <property type="match status" value="1"/>
</dbReference>
<organism evidence="6 7">
    <name type="scientific">Lentinula detonsa</name>
    <dbReference type="NCBI Taxonomy" id="2804962"/>
    <lineage>
        <taxon>Eukaryota</taxon>
        <taxon>Fungi</taxon>
        <taxon>Dikarya</taxon>
        <taxon>Basidiomycota</taxon>
        <taxon>Agaricomycotina</taxon>
        <taxon>Agaricomycetes</taxon>
        <taxon>Agaricomycetidae</taxon>
        <taxon>Agaricales</taxon>
        <taxon>Marasmiineae</taxon>
        <taxon>Omphalotaceae</taxon>
        <taxon>Lentinula</taxon>
    </lineage>
</organism>
<reference evidence="6 7" key="1">
    <citation type="journal article" date="2023" name="Proc. Natl. Acad. Sci. U.S.A.">
        <title>A global phylogenomic analysis of the shiitake genus Lentinula.</title>
        <authorList>
            <person name="Sierra-Patev S."/>
            <person name="Min B."/>
            <person name="Naranjo-Ortiz M."/>
            <person name="Looney B."/>
            <person name="Konkel Z."/>
            <person name="Slot J.C."/>
            <person name="Sakamoto Y."/>
            <person name="Steenwyk J.L."/>
            <person name="Rokas A."/>
            <person name="Carro J."/>
            <person name="Camarero S."/>
            <person name="Ferreira P."/>
            <person name="Molpeceres G."/>
            <person name="Ruiz-Duenas F.J."/>
            <person name="Serrano A."/>
            <person name="Henrissat B."/>
            <person name="Drula E."/>
            <person name="Hughes K.W."/>
            <person name="Mata J.L."/>
            <person name="Ishikawa N.K."/>
            <person name="Vargas-Isla R."/>
            <person name="Ushijima S."/>
            <person name="Smith C.A."/>
            <person name="Donoghue J."/>
            <person name="Ahrendt S."/>
            <person name="Andreopoulos W."/>
            <person name="He G."/>
            <person name="LaButti K."/>
            <person name="Lipzen A."/>
            <person name="Ng V."/>
            <person name="Riley R."/>
            <person name="Sandor L."/>
            <person name="Barry K."/>
            <person name="Martinez A.T."/>
            <person name="Xiao Y."/>
            <person name="Gibbons J.G."/>
            <person name="Terashima K."/>
            <person name="Grigoriev I.V."/>
            <person name="Hibbett D."/>
        </authorList>
    </citation>
    <scope>NUCLEOTIDE SEQUENCE [LARGE SCALE GENOMIC DNA]</scope>
    <source>
        <strain evidence="6 7">TFB7810</strain>
    </source>
</reference>
<protein>
    <recommendedName>
        <fullName evidence="5">Zn(2)-C6 fungal-type domain-containing protein</fullName>
    </recommendedName>
</protein>
<dbReference type="Proteomes" id="UP001142393">
    <property type="component" value="Unassembled WGS sequence"/>
</dbReference>
<dbReference type="CDD" id="cd12148">
    <property type="entry name" value="fungal_TF_MHR"/>
    <property type="match status" value="1"/>
</dbReference>
<evidence type="ECO:0000259" key="5">
    <source>
        <dbReference type="PROSITE" id="PS50048"/>
    </source>
</evidence>
<dbReference type="SMART" id="SM00906">
    <property type="entry name" value="Fungal_trans"/>
    <property type="match status" value="1"/>
</dbReference>
<evidence type="ECO:0000256" key="2">
    <source>
        <dbReference type="ARBA" id="ARBA00022723"/>
    </source>
</evidence>
<dbReference type="AlphaFoldDB" id="A0A9W8P419"/>
<name>A0A9W8P419_9AGAR</name>
<keyword evidence="2" id="KW-0479">Metal-binding</keyword>
<dbReference type="PROSITE" id="PS50048">
    <property type="entry name" value="ZN2_CY6_FUNGAL_2"/>
    <property type="match status" value="1"/>
</dbReference>
<comment type="subcellular location">
    <subcellularLocation>
        <location evidence="1">Nucleus</location>
    </subcellularLocation>
</comment>
<feature type="compositionally biased region" description="Low complexity" evidence="4">
    <location>
        <begin position="702"/>
        <end position="719"/>
    </location>
</feature>
<dbReference type="InterPro" id="IPR050613">
    <property type="entry name" value="Sec_Metabolite_Reg"/>
</dbReference>
<dbReference type="Pfam" id="PF00172">
    <property type="entry name" value="Zn_clus"/>
    <property type="match status" value="1"/>
</dbReference>
<dbReference type="SUPFAM" id="SSF57701">
    <property type="entry name" value="Zn2/Cys6 DNA-binding domain"/>
    <property type="match status" value="1"/>
</dbReference>
<evidence type="ECO:0000256" key="3">
    <source>
        <dbReference type="ARBA" id="ARBA00023242"/>
    </source>
</evidence>
<evidence type="ECO:0000313" key="6">
    <source>
        <dbReference type="EMBL" id="KAJ3746563.1"/>
    </source>
</evidence>
<dbReference type="GO" id="GO:0000981">
    <property type="term" value="F:DNA-binding transcription factor activity, RNA polymerase II-specific"/>
    <property type="evidence" value="ECO:0007669"/>
    <property type="project" value="InterPro"/>
</dbReference>
<feature type="region of interest" description="Disordered" evidence="4">
    <location>
        <begin position="643"/>
        <end position="662"/>
    </location>
</feature>
<gene>
    <name evidence="6" type="ORF">DFH05DRAFT_1485690</name>
</gene>
<keyword evidence="3" id="KW-0539">Nucleus</keyword>
<feature type="compositionally biased region" description="Basic and acidic residues" evidence="4">
    <location>
        <begin position="1"/>
        <end position="11"/>
    </location>
</feature>
<dbReference type="EMBL" id="JANVFU010000004">
    <property type="protein sequence ID" value="KAJ3746563.1"/>
    <property type="molecule type" value="Genomic_DNA"/>
</dbReference>
<feature type="compositionally biased region" description="Polar residues" evidence="4">
    <location>
        <begin position="12"/>
        <end position="37"/>
    </location>
</feature>
<evidence type="ECO:0000256" key="4">
    <source>
        <dbReference type="SAM" id="MobiDB-lite"/>
    </source>
</evidence>
<evidence type="ECO:0000313" key="7">
    <source>
        <dbReference type="Proteomes" id="UP001142393"/>
    </source>
</evidence>
<dbReference type="InterPro" id="IPR001138">
    <property type="entry name" value="Zn2Cys6_DnaBD"/>
</dbReference>
<dbReference type="SMART" id="SM00066">
    <property type="entry name" value="GAL4"/>
    <property type="match status" value="1"/>
</dbReference>
<dbReference type="GO" id="GO:0003677">
    <property type="term" value="F:DNA binding"/>
    <property type="evidence" value="ECO:0007669"/>
    <property type="project" value="InterPro"/>
</dbReference>
<dbReference type="PANTHER" id="PTHR31001">
    <property type="entry name" value="UNCHARACTERIZED TRANSCRIPTIONAL REGULATORY PROTEIN"/>
    <property type="match status" value="1"/>
</dbReference>
<feature type="region of interest" description="Disordered" evidence="4">
    <location>
        <begin position="1"/>
        <end position="37"/>
    </location>
</feature>
<sequence length="763" mass="85327">MSEYHPYKHGEASNSSRTESPFTNNSSSDCAKSAQNNKATKRSRGEIACAECRRLKIKCDRLVPCSTCVKRGCQTLCPNGTIPPGQGSRFVLAATDHLHRKLAKFEARMHSLEDALTIAQTTYNLEPHPLLSAREDVHTDTQALKAISGVSEEDNVFSDVSGSLHVSGSGINRFFGPSGASESLLLDLQPREERLKSTSIPRLPELDNSYLPPEIIKFTHAFPFTPRNIPIASTQRSIESFLPPIERAIALCDTFLENLSWMFHIVSRQLLISELIPAIYQGSALYGPHDLALLFSVLAIGVLVDLSVEPYHLESQHFYQLAQAALVLQSVMTESSVVTIKVLHLMSIYNGLSGHESNLERSYSLINLASKVATQIGFHIDPSSWKFKGREAYDRRVYWWNLLAGILWNSLVTGRPFGISAEFITCKIPTVEEEDMYQQGEFPLGFGVWGFQTTYTCLLPLVHITLSAKHPPYEQVLEMDAKIRLAVNPKPDSDPLDDRTAISMRTFVRSHYSHLMLLYLHRPFFTRAMTEHPSNPLLLSPYGKSVITAFHAACAVLDDTCIQYQKKPLLVSRVWQIWSFAYSAAVIVGTIATRVNYLDLKPRPLDQLKLACEVFRGAAQVSSRAAKALIVLDAMLQESQKNEHNLTEIQTDRLDPLKSSNHKQSYPSLVDGHWDHFLPETSSRSSSVRQLLSSKPVLISPSDTSLDSLSPSPNNLNPTYSDQRFVLSASSHSYPLDGHSYPHLAQSWESDGHYNQVHQKDEL</sequence>
<comment type="caution">
    <text evidence="6">The sequence shown here is derived from an EMBL/GenBank/DDBJ whole genome shotgun (WGS) entry which is preliminary data.</text>
</comment>
<dbReference type="PROSITE" id="PS00463">
    <property type="entry name" value="ZN2_CY6_FUNGAL_1"/>
    <property type="match status" value="1"/>
</dbReference>
<evidence type="ECO:0000256" key="1">
    <source>
        <dbReference type="ARBA" id="ARBA00004123"/>
    </source>
</evidence>
<dbReference type="InterPro" id="IPR007219">
    <property type="entry name" value="XnlR_reg_dom"/>
</dbReference>
<keyword evidence="7" id="KW-1185">Reference proteome</keyword>
<feature type="region of interest" description="Disordered" evidence="4">
    <location>
        <begin position="702"/>
        <end position="721"/>
    </location>
</feature>
<proteinExistence type="predicted"/>
<dbReference type="CDD" id="cd00067">
    <property type="entry name" value="GAL4"/>
    <property type="match status" value="1"/>
</dbReference>
<dbReference type="Pfam" id="PF04082">
    <property type="entry name" value="Fungal_trans"/>
    <property type="match status" value="1"/>
</dbReference>
<dbReference type="GO" id="GO:0005634">
    <property type="term" value="C:nucleus"/>
    <property type="evidence" value="ECO:0007669"/>
    <property type="project" value="UniProtKB-SubCell"/>
</dbReference>
<dbReference type="InterPro" id="IPR036864">
    <property type="entry name" value="Zn2-C6_fun-type_DNA-bd_sf"/>
</dbReference>
<dbReference type="PANTHER" id="PTHR31001:SF56">
    <property type="entry name" value="ZN(2)-C6 FUNGAL-TYPE DOMAIN-CONTAINING PROTEIN"/>
    <property type="match status" value="1"/>
</dbReference>